<name>M1T278_9CAUD</name>
<dbReference type="GeneID" id="15013493"/>
<keyword evidence="2" id="KW-1185">Reference proteome</keyword>
<evidence type="ECO:0000313" key="2">
    <source>
        <dbReference type="Proteomes" id="UP000203282"/>
    </source>
</evidence>
<sequence>MSAFDGLNEVFGTEPSELQKAIETKDEIKKPSVKNQRHKMSSKIMSILVLS</sequence>
<organism evidence="1 2">
    <name type="scientific">Synechococcus phage S-SSM4</name>
    <dbReference type="NCBI Taxonomy" id="536466"/>
    <lineage>
        <taxon>Viruses</taxon>
        <taxon>Duplodnaviria</taxon>
        <taxon>Heunggongvirae</taxon>
        <taxon>Uroviricota</taxon>
        <taxon>Caudoviricetes</taxon>
        <taxon>Pantevenvirales</taxon>
        <taxon>Kyanoviridae</taxon>
        <taxon>Greenvirus</taxon>
        <taxon>Greenvirus ssm4</taxon>
    </lineage>
</organism>
<gene>
    <name evidence="1" type="ORF">CYXG_00071</name>
</gene>
<dbReference type="KEGG" id="vg:15013493"/>
<dbReference type="EMBL" id="HQ316583">
    <property type="protein sequence ID" value="AGG54135.1"/>
    <property type="molecule type" value="Genomic_DNA"/>
</dbReference>
<dbReference type="Proteomes" id="UP000203282">
    <property type="component" value="Segment"/>
</dbReference>
<accession>M1T278</accession>
<evidence type="ECO:0000313" key="1">
    <source>
        <dbReference type="EMBL" id="AGG54135.1"/>
    </source>
</evidence>
<reference evidence="1 2" key="1">
    <citation type="submission" date="2010-03" db="EMBL/GenBank/DDBJ databases">
        <title>The Genome Sequence of Cyanophage S-SSM4.</title>
        <authorList>
            <consortium name="The Broad Institute Genome Sequencing Platform"/>
            <person name="Henn M.R."/>
            <person name="Sullivan M.S."/>
            <person name="Osburne M.S."/>
            <person name="Levin J."/>
            <person name="Malboeuf C."/>
            <person name="Casali M."/>
            <person name="Russ C."/>
            <person name="Lennon N."/>
            <person name="Erlich R."/>
            <person name="Young S.K."/>
            <person name="Koehrsen M."/>
            <person name="Yandava C."/>
            <person name="Zeng Q."/>
            <person name="Alvarado L."/>
            <person name="Anderson S."/>
            <person name="Berlin A."/>
            <person name="Borenstein D."/>
            <person name="Chen Z."/>
            <person name="Engels R."/>
            <person name="Freedman E."/>
            <person name="Gellesch M."/>
            <person name="Goldberg J."/>
            <person name="Green L."/>
            <person name="Griggs A."/>
            <person name="Gujja S."/>
            <person name="Heiman D."/>
            <person name="Hepburn T."/>
            <person name="Howarth C."/>
            <person name="Jen D."/>
            <person name="Larson L."/>
            <person name="Lewis B."/>
            <person name="Mehta T."/>
            <person name="Park D."/>
            <person name="Pearson M."/>
            <person name="Roberts A."/>
            <person name="Ryan E."/>
            <person name="Saif S."/>
            <person name="Shea T."/>
            <person name="Shenoy N."/>
            <person name="Sisk P."/>
            <person name="Stolte C."/>
            <person name="Sykes S."/>
            <person name="Walk T."/>
            <person name="White J."/>
            <person name="Yu Q."/>
            <person name="Coleman M.L."/>
            <person name="Huang K.H."/>
            <person name="Weigele P.R."/>
            <person name="DeFrancesco A.S."/>
            <person name="Kern S.E."/>
            <person name="Thompson L.R."/>
            <person name="Fu R."/>
            <person name="Hombeck B."/>
            <person name="Chisholm S.W."/>
            <person name="Haas B."/>
            <person name="Nusbaum C."/>
            <person name="Galagan J."/>
            <person name="Birren B."/>
        </authorList>
    </citation>
    <scope>NUCLEOTIDE SEQUENCE [LARGE SCALE GENOMIC DNA]</scope>
    <source>
        <strain evidence="1 2">S-SSM4</strain>
    </source>
</reference>
<proteinExistence type="predicted"/>
<dbReference type="RefSeq" id="YP_007677260.1">
    <property type="nucleotide sequence ID" value="NC_020875.1"/>
</dbReference>
<protein>
    <submittedName>
        <fullName evidence="1">Uncharacterized protein</fullName>
    </submittedName>
</protein>